<dbReference type="Pfam" id="PF00498">
    <property type="entry name" value="FHA"/>
    <property type="match status" value="1"/>
</dbReference>
<dbReference type="InterPro" id="IPR045962">
    <property type="entry name" value="DUF6382"/>
</dbReference>
<dbReference type="InterPro" id="IPR000253">
    <property type="entry name" value="FHA_dom"/>
</dbReference>
<evidence type="ECO:0000313" key="4">
    <source>
        <dbReference type="EMBL" id="MCR8631858.1"/>
    </source>
</evidence>
<name>A0ABT1YHX3_9BACL</name>
<sequence length="564" mass="64285">MNLQLYGLQVDFVTRNGHYMVLSSLEGLRREELSEFQVNMLQINKIPQLLEMQIEEINQHIKLYYNITGKRMLTHWLRLESLNIKQFFTLLYRIVDTVASSNIYMLQEGRYVLKEDYIYCSDDWCDMYLTYVPKELLTDKNSVSADLQHLASRLIHKVTELSGSGYQELMNYLMDESFNLPMLKQLLLKHMNQPNSSVNRIELDKGMSKRPFASSLHEPEPAKEQKQSYSEQSARFNHKHVNNLEPVVKEKGMQVRLSAPLSVGVTGASQFSVAPPSPSSLLLDKEAEQMLQPEQRRKLQIPVMLVGFLVLCLIWKLYLDYSGEAWLMICSGLSLLTADVVYCILWIWKPQSQDDDTMEMDFWKIGPNQDGVEESNKSEDQASLVPFFVPKREQSAHSGPSLEDSSMPLVSRLESKLAAGSSTEITNPTPDTYYKSLEQRTTFLTPSGATQLLKQAAHLQKSQAAAPYLEWNCDGSARKAQINKAAFVIGRPGGQVDLAHDEEGISRIHAEIVRENEAFWLKDLGSRNGTRVNGEILVPYRMYSLQEGDIVKIINIDYTFKMGS</sequence>
<feature type="domain" description="FHA" evidence="3">
    <location>
        <begin position="487"/>
        <end position="537"/>
    </location>
</feature>
<dbReference type="SUPFAM" id="SSF49879">
    <property type="entry name" value="SMAD/FHA domain"/>
    <property type="match status" value="1"/>
</dbReference>
<feature type="region of interest" description="Disordered" evidence="1">
    <location>
        <begin position="211"/>
        <end position="235"/>
    </location>
</feature>
<dbReference type="Proteomes" id="UP001300012">
    <property type="component" value="Unassembled WGS sequence"/>
</dbReference>
<dbReference type="InterPro" id="IPR050923">
    <property type="entry name" value="Cell_Proc_Reg/RNA_Proc"/>
</dbReference>
<dbReference type="RefSeq" id="WP_258213450.1">
    <property type="nucleotide sequence ID" value="NZ_JANQBD010000007.1"/>
</dbReference>
<evidence type="ECO:0000313" key="5">
    <source>
        <dbReference type="Proteomes" id="UP001300012"/>
    </source>
</evidence>
<keyword evidence="2" id="KW-0472">Membrane</keyword>
<organism evidence="4 5">
    <name type="scientific">Paenibacillus radicis</name>
    <name type="common">ex Xue et al. 2023</name>
    <dbReference type="NCBI Taxonomy" id="2972489"/>
    <lineage>
        <taxon>Bacteria</taxon>
        <taxon>Bacillati</taxon>
        <taxon>Bacillota</taxon>
        <taxon>Bacilli</taxon>
        <taxon>Bacillales</taxon>
        <taxon>Paenibacillaceae</taxon>
        <taxon>Paenibacillus</taxon>
    </lineage>
</organism>
<keyword evidence="2" id="KW-0812">Transmembrane</keyword>
<evidence type="ECO:0000259" key="3">
    <source>
        <dbReference type="PROSITE" id="PS50006"/>
    </source>
</evidence>
<reference evidence="4 5" key="1">
    <citation type="submission" date="2022-08" db="EMBL/GenBank/DDBJ databases">
        <title>Paenibacillus endoradicis sp. nov., Paenibacillus radicibacter sp. nov and Paenibacillus pararadicis sp. nov., three cold-adapted plant growth-promoting bacteria isolated from root of Larix gmelinii in Great Khingan.</title>
        <authorList>
            <person name="Xue H."/>
        </authorList>
    </citation>
    <scope>NUCLEOTIDE SEQUENCE [LARGE SCALE GENOMIC DNA]</scope>
    <source>
        <strain evidence="4 5">N5-1-1-5</strain>
    </source>
</reference>
<gene>
    <name evidence="4" type="ORF">NV381_11635</name>
</gene>
<dbReference type="EMBL" id="JANQBD010000007">
    <property type="protein sequence ID" value="MCR8631858.1"/>
    <property type="molecule type" value="Genomic_DNA"/>
</dbReference>
<keyword evidence="2" id="KW-1133">Transmembrane helix</keyword>
<protein>
    <submittedName>
        <fullName evidence="4">FHA domain-containing protein</fullName>
    </submittedName>
</protein>
<keyword evidence="5" id="KW-1185">Reference proteome</keyword>
<dbReference type="InterPro" id="IPR008984">
    <property type="entry name" value="SMAD_FHA_dom_sf"/>
</dbReference>
<feature type="compositionally biased region" description="Basic and acidic residues" evidence="1">
    <location>
        <begin position="217"/>
        <end position="226"/>
    </location>
</feature>
<dbReference type="PANTHER" id="PTHR23308">
    <property type="entry name" value="NUCLEAR INHIBITOR OF PROTEIN PHOSPHATASE-1"/>
    <property type="match status" value="1"/>
</dbReference>
<dbReference type="PROSITE" id="PS50006">
    <property type="entry name" value="FHA_DOMAIN"/>
    <property type="match status" value="1"/>
</dbReference>
<feature type="transmembrane region" description="Helical" evidence="2">
    <location>
        <begin position="325"/>
        <end position="348"/>
    </location>
</feature>
<comment type="caution">
    <text evidence="4">The sequence shown here is derived from an EMBL/GenBank/DDBJ whole genome shotgun (WGS) entry which is preliminary data.</text>
</comment>
<dbReference type="Pfam" id="PF19909">
    <property type="entry name" value="DUF6382"/>
    <property type="match status" value="1"/>
</dbReference>
<dbReference type="SMART" id="SM00240">
    <property type="entry name" value="FHA"/>
    <property type="match status" value="1"/>
</dbReference>
<dbReference type="Gene3D" id="2.60.200.20">
    <property type="match status" value="1"/>
</dbReference>
<dbReference type="CDD" id="cd00060">
    <property type="entry name" value="FHA"/>
    <property type="match status" value="1"/>
</dbReference>
<proteinExistence type="predicted"/>
<evidence type="ECO:0000256" key="2">
    <source>
        <dbReference type="SAM" id="Phobius"/>
    </source>
</evidence>
<feature type="transmembrane region" description="Helical" evidence="2">
    <location>
        <begin position="299"/>
        <end position="319"/>
    </location>
</feature>
<evidence type="ECO:0000256" key="1">
    <source>
        <dbReference type="SAM" id="MobiDB-lite"/>
    </source>
</evidence>
<accession>A0ABT1YHX3</accession>